<evidence type="ECO:0000313" key="9">
    <source>
        <dbReference type="Proteomes" id="UP001209229"/>
    </source>
</evidence>
<dbReference type="Pfam" id="PF24624">
    <property type="entry name" value="Int_N"/>
    <property type="match status" value="1"/>
</dbReference>
<evidence type="ECO:0000256" key="4">
    <source>
        <dbReference type="ARBA" id="ARBA00023172"/>
    </source>
</evidence>
<evidence type="ECO:0000256" key="3">
    <source>
        <dbReference type="ARBA" id="ARBA00023125"/>
    </source>
</evidence>
<evidence type="ECO:0000259" key="7">
    <source>
        <dbReference type="PROSITE" id="PS51900"/>
    </source>
</evidence>
<dbReference type="GO" id="GO:0003677">
    <property type="term" value="F:DNA binding"/>
    <property type="evidence" value="ECO:0007669"/>
    <property type="project" value="UniProtKB-UniRule"/>
</dbReference>
<organism evidence="8 9">
    <name type="scientific">Plebeiibacterium sediminum</name>
    <dbReference type="NCBI Taxonomy" id="2992112"/>
    <lineage>
        <taxon>Bacteria</taxon>
        <taxon>Pseudomonadati</taxon>
        <taxon>Bacteroidota</taxon>
        <taxon>Bacteroidia</taxon>
        <taxon>Marinilabiliales</taxon>
        <taxon>Marinilabiliaceae</taxon>
        <taxon>Plebeiibacterium</taxon>
    </lineage>
</organism>
<dbReference type="RefSeq" id="WP_301188522.1">
    <property type="nucleotide sequence ID" value="NZ_JAPDPJ010000001.1"/>
</dbReference>
<evidence type="ECO:0000256" key="2">
    <source>
        <dbReference type="ARBA" id="ARBA00022908"/>
    </source>
</evidence>
<comment type="similarity">
    <text evidence="1">Belongs to the 'phage' integrase family.</text>
</comment>
<dbReference type="InterPro" id="IPR044068">
    <property type="entry name" value="CB"/>
</dbReference>
<dbReference type="GO" id="GO:0015074">
    <property type="term" value="P:DNA integration"/>
    <property type="evidence" value="ECO:0007669"/>
    <property type="project" value="UniProtKB-KW"/>
</dbReference>
<dbReference type="Proteomes" id="UP001209229">
    <property type="component" value="Unassembled WGS sequence"/>
</dbReference>
<dbReference type="InterPro" id="IPR010998">
    <property type="entry name" value="Integrase_recombinase_N"/>
</dbReference>
<keyword evidence="3 5" id="KW-0238">DNA-binding</keyword>
<dbReference type="InterPro" id="IPR013762">
    <property type="entry name" value="Integrase-like_cat_sf"/>
</dbReference>
<dbReference type="GO" id="GO:0006310">
    <property type="term" value="P:DNA recombination"/>
    <property type="evidence" value="ECO:0007669"/>
    <property type="project" value="UniProtKB-KW"/>
</dbReference>
<dbReference type="PROSITE" id="PS51900">
    <property type="entry name" value="CB"/>
    <property type="match status" value="1"/>
</dbReference>
<comment type="caution">
    <text evidence="8">The sequence shown here is derived from an EMBL/GenBank/DDBJ whole genome shotgun (WGS) entry which is preliminary data.</text>
</comment>
<dbReference type="EMBL" id="JAPDPJ010000001">
    <property type="protein sequence ID" value="MCW3784951.1"/>
    <property type="molecule type" value="Genomic_DNA"/>
</dbReference>
<dbReference type="InterPro" id="IPR011010">
    <property type="entry name" value="DNA_brk_join_enz"/>
</dbReference>
<dbReference type="CDD" id="cd00397">
    <property type="entry name" value="DNA_BRE_C"/>
    <property type="match status" value="1"/>
</dbReference>
<dbReference type="PANTHER" id="PTHR30349">
    <property type="entry name" value="PHAGE INTEGRASE-RELATED"/>
    <property type="match status" value="1"/>
</dbReference>
<keyword evidence="2" id="KW-0229">DNA integration</keyword>
<dbReference type="PANTHER" id="PTHR30349:SF64">
    <property type="entry name" value="PROPHAGE INTEGRASE INTD-RELATED"/>
    <property type="match status" value="1"/>
</dbReference>
<dbReference type="PROSITE" id="PS51898">
    <property type="entry name" value="TYR_RECOMBINASE"/>
    <property type="match status" value="1"/>
</dbReference>
<keyword evidence="4" id="KW-0233">DNA recombination</keyword>
<dbReference type="SUPFAM" id="SSF56349">
    <property type="entry name" value="DNA breaking-rejoining enzymes"/>
    <property type="match status" value="1"/>
</dbReference>
<evidence type="ECO:0000259" key="6">
    <source>
        <dbReference type="PROSITE" id="PS51898"/>
    </source>
</evidence>
<gene>
    <name evidence="8" type="ORF">OM075_00660</name>
</gene>
<feature type="domain" description="Tyr recombinase" evidence="6">
    <location>
        <begin position="197"/>
        <end position="373"/>
    </location>
</feature>
<dbReference type="Gene3D" id="1.10.443.10">
    <property type="entry name" value="Intergrase catalytic core"/>
    <property type="match status" value="1"/>
</dbReference>
<evidence type="ECO:0000256" key="1">
    <source>
        <dbReference type="ARBA" id="ARBA00008857"/>
    </source>
</evidence>
<name>A0AAE3SDG6_9BACT</name>
<proteinExistence type="inferred from homology"/>
<feature type="domain" description="Core-binding (CB)" evidence="7">
    <location>
        <begin position="88"/>
        <end position="174"/>
    </location>
</feature>
<dbReference type="InterPro" id="IPR002104">
    <property type="entry name" value="Integrase_catalytic"/>
</dbReference>
<protein>
    <submittedName>
        <fullName evidence="8">Tyrosine-type recombinase/integrase</fullName>
    </submittedName>
</protein>
<accession>A0AAE3SDG6</accession>
<dbReference type="InterPro" id="IPR050090">
    <property type="entry name" value="Tyrosine_recombinase_XerCD"/>
</dbReference>
<keyword evidence="9" id="KW-1185">Reference proteome</keyword>
<evidence type="ECO:0000313" key="8">
    <source>
        <dbReference type="EMBL" id="MCW3784951.1"/>
    </source>
</evidence>
<dbReference type="AlphaFoldDB" id="A0AAE3SDG6"/>
<reference evidence="8" key="1">
    <citation type="submission" date="2022-10" db="EMBL/GenBank/DDBJ databases">
        <authorList>
            <person name="Yu W.X."/>
        </authorList>
    </citation>
    <scope>NUCLEOTIDE SEQUENCE</scope>
    <source>
        <strain evidence="8">AAT</strain>
    </source>
</reference>
<dbReference type="Gene3D" id="1.10.150.130">
    <property type="match status" value="1"/>
</dbReference>
<dbReference type="InterPro" id="IPR057084">
    <property type="entry name" value="Int_N"/>
</dbReference>
<dbReference type="Pfam" id="PF00589">
    <property type="entry name" value="Phage_integrase"/>
    <property type="match status" value="1"/>
</dbReference>
<sequence length="380" mass="44669">MLNRNKYPYKLAVLKDRKGDMNKRWYITFGVFNVSKNCIQTKYDYEVNKQPDASSRRRFARNFIKEINAMLEEGYVVGVEQPKEHKVPTLNDAVYNLLEIKKSEYSKATYNSYNSKVSIFLEWIQNTYHHTLLLTEVTKRDVTNYLDEKAKDGKSPTTLNNYREALCAVFNDLMEREECLTENPFSGIKKRKEVVSHRNIAYRGEEKKTLINTIKVLDNELYLFVQFIYYTFMRPNEIRQLQVYNIQLEDNRIFIDGRKSKNKKDAFVTIPPSFKPALNELLKGKTSNSFLFPGKTAQMVSKNTMSDRHRKILKRFEFLGEHTLYSWKHTGVVDAYRSGVDIKSLQLQLRHYSLEETDTYLKSLGLYINKAILTKMPSII</sequence>
<evidence type="ECO:0000256" key="5">
    <source>
        <dbReference type="PROSITE-ProRule" id="PRU01248"/>
    </source>
</evidence>